<dbReference type="NCBIfam" id="NF037995">
    <property type="entry name" value="TRAP_S1"/>
    <property type="match status" value="1"/>
</dbReference>
<comment type="caution">
    <text evidence="5">The sequence shown here is derived from an EMBL/GenBank/DDBJ whole genome shotgun (WGS) entry which is preliminary data.</text>
</comment>
<accession>A0ABS1TWX4</accession>
<name>A0ABS1TWX4_9PROT</name>
<comment type="subcellular location">
    <subcellularLocation>
        <location evidence="1">Cell envelope</location>
    </subcellularLocation>
</comment>
<reference evidence="5 6" key="1">
    <citation type="submission" date="2021-01" db="EMBL/GenBank/DDBJ databases">
        <title>Belnapia mucosa sp. nov. and Belnapia arida sp. nov., isolated from the Tabernas Desert (Almeria, Spain).</title>
        <authorList>
            <person name="Molina-Menor E."/>
            <person name="Vidal-Verdu A."/>
            <person name="Calonge A."/>
            <person name="Satari L."/>
            <person name="Pereto J."/>
            <person name="Porcar M."/>
        </authorList>
    </citation>
    <scope>NUCLEOTIDE SEQUENCE [LARGE SCALE GENOMIC DNA]</scope>
    <source>
        <strain evidence="5 6">T18</strain>
    </source>
</reference>
<dbReference type="Proteomes" id="UP000660885">
    <property type="component" value="Unassembled WGS sequence"/>
</dbReference>
<dbReference type="InterPro" id="IPR038404">
    <property type="entry name" value="TRAP_DctP_sf"/>
</dbReference>
<keyword evidence="6" id="KW-1185">Reference proteome</keyword>
<dbReference type="PANTHER" id="PTHR33376:SF4">
    <property type="entry name" value="SIALIC ACID-BINDING PERIPLASMIC PROTEIN SIAP"/>
    <property type="match status" value="1"/>
</dbReference>
<dbReference type="RefSeq" id="WP_202830093.1">
    <property type="nucleotide sequence ID" value="NZ_JAETWB010000001.1"/>
</dbReference>
<proteinExistence type="inferred from homology"/>
<evidence type="ECO:0000256" key="2">
    <source>
        <dbReference type="ARBA" id="ARBA00009023"/>
    </source>
</evidence>
<dbReference type="PANTHER" id="PTHR33376">
    <property type="match status" value="1"/>
</dbReference>
<evidence type="ECO:0000313" key="5">
    <source>
        <dbReference type="EMBL" id="MBL6076941.1"/>
    </source>
</evidence>
<evidence type="ECO:0000256" key="4">
    <source>
        <dbReference type="ARBA" id="ARBA00022729"/>
    </source>
</evidence>
<evidence type="ECO:0000256" key="1">
    <source>
        <dbReference type="ARBA" id="ARBA00004196"/>
    </source>
</evidence>
<keyword evidence="3" id="KW-0813">Transport</keyword>
<evidence type="ECO:0000256" key="3">
    <source>
        <dbReference type="ARBA" id="ARBA00022448"/>
    </source>
</evidence>
<evidence type="ECO:0000313" key="6">
    <source>
        <dbReference type="Proteomes" id="UP000660885"/>
    </source>
</evidence>
<dbReference type="InterPro" id="IPR004682">
    <property type="entry name" value="TRAP_DctP"/>
</dbReference>
<sequence>MASGIIRRGALLGGALLAGPAIAYGQGTRALRFGHVQPPEGEINRGILRAAELLKERSGGRLRIDNFPSSQLGGERDMLSQVSSGTLDLCITGPGVLGSWVRPLSILESPFLTRDFAQLQRMFEHPAVQAMRRQLAEQRSMRVLAPWYYGTRQLTTRDRPVGLPEELMGLKIRVPEAPLFLDMMRTLGAAPTPMSLGEVYLSLQTGVIDGQENPLPTIAANKFMEVQKYVNLTGHILVPLVPVLSEQSWTALPPADRDLLVAALNEGGALGGQLTRDSEQRLRGEFEARGAVFVDSDRAAFQRALGPMYARYEEVWGRGVHAALQAL</sequence>
<organism evidence="5 6">
    <name type="scientific">Belnapia arida</name>
    <dbReference type="NCBI Taxonomy" id="2804533"/>
    <lineage>
        <taxon>Bacteria</taxon>
        <taxon>Pseudomonadati</taxon>
        <taxon>Pseudomonadota</taxon>
        <taxon>Alphaproteobacteria</taxon>
        <taxon>Acetobacterales</taxon>
        <taxon>Roseomonadaceae</taxon>
        <taxon>Belnapia</taxon>
    </lineage>
</organism>
<dbReference type="Pfam" id="PF03480">
    <property type="entry name" value="DctP"/>
    <property type="match status" value="1"/>
</dbReference>
<protein>
    <submittedName>
        <fullName evidence="5">DctP family TRAP transporter solute-binding subunit</fullName>
    </submittedName>
</protein>
<dbReference type="EMBL" id="JAETWB010000001">
    <property type="protein sequence ID" value="MBL6076941.1"/>
    <property type="molecule type" value="Genomic_DNA"/>
</dbReference>
<dbReference type="NCBIfam" id="TIGR00787">
    <property type="entry name" value="dctP"/>
    <property type="match status" value="1"/>
</dbReference>
<keyword evidence="4" id="KW-0732">Signal</keyword>
<dbReference type="Gene3D" id="3.40.190.170">
    <property type="entry name" value="Bacterial extracellular solute-binding protein, family 7"/>
    <property type="match status" value="1"/>
</dbReference>
<dbReference type="InterPro" id="IPR018389">
    <property type="entry name" value="DctP_fam"/>
</dbReference>
<comment type="similarity">
    <text evidence="2">Belongs to the bacterial solute-binding protein 7 family.</text>
</comment>
<dbReference type="PIRSF" id="PIRSF006470">
    <property type="entry name" value="DctB"/>
    <property type="match status" value="1"/>
</dbReference>
<gene>
    <name evidence="5" type="ORF">JMJ56_02920</name>
</gene>